<sequence>MTSNEDNFNDDNLKFLYDKYHEKELFDINQIWENLKFFMLITTIFIPILTTVPFLFNLSNIILNKIFKISFVLSITAFLILILFTIKSNSERHYKRWAEWRGTNIKISEKLKLNEKTSFKIFPDEKFLHPFKYINPTEYANEPEKIKSVKKYIDVKFHFKNSFINKVKKVFWLTLSLLILINIALILVFIFI</sequence>
<dbReference type="AlphaFoldDB" id="A0A0F8YD03"/>
<keyword evidence="1" id="KW-0812">Transmembrane</keyword>
<keyword evidence="1" id="KW-1133">Transmembrane helix</keyword>
<organism evidence="2">
    <name type="scientific">marine sediment metagenome</name>
    <dbReference type="NCBI Taxonomy" id="412755"/>
    <lineage>
        <taxon>unclassified sequences</taxon>
        <taxon>metagenomes</taxon>
        <taxon>ecological metagenomes</taxon>
    </lineage>
</organism>
<keyword evidence="1" id="KW-0472">Membrane</keyword>
<comment type="caution">
    <text evidence="2">The sequence shown here is derived from an EMBL/GenBank/DDBJ whole genome shotgun (WGS) entry which is preliminary data.</text>
</comment>
<protein>
    <submittedName>
        <fullName evidence="2">Uncharacterized protein</fullName>
    </submittedName>
</protein>
<evidence type="ECO:0000256" key="1">
    <source>
        <dbReference type="SAM" id="Phobius"/>
    </source>
</evidence>
<evidence type="ECO:0000313" key="2">
    <source>
        <dbReference type="EMBL" id="KKK71580.1"/>
    </source>
</evidence>
<feature type="transmembrane region" description="Helical" evidence="1">
    <location>
        <begin position="170"/>
        <end position="191"/>
    </location>
</feature>
<accession>A0A0F8YD03</accession>
<dbReference type="EMBL" id="LAZR01057668">
    <property type="protein sequence ID" value="KKK71580.1"/>
    <property type="molecule type" value="Genomic_DNA"/>
</dbReference>
<gene>
    <name evidence="2" type="ORF">LCGC14_2912480</name>
</gene>
<reference evidence="2" key="1">
    <citation type="journal article" date="2015" name="Nature">
        <title>Complex archaea that bridge the gap between prokaryotes and eukaryotes.</title>
        <authorList>
            <person name="Spang A."/>
            <person name="Saw J.H."/>
            <person name="Jorgensen S.L."/>
            <person name="Zaremba-Niedzwiedzka K."/>
            <person name="Martijn J."/>
            <person name="Lind A.E."/>
            <person name="van Eijk R."/>
            <person name="Schleper C."/>
            <person name="Guy L."/>
            <person name="Ettema T.J."/>
        </authorList>
    </citation>
    <scope>NUCLEOTIDE SEQUENCE</scope>
</reference>
<proteinExistence type="predicted"/>
<feature type="transmembrane region" description="Helical" evidence="1">
    <location>
        <begin position="62"/>
        <end position="86"/>
    </location>
</feature>
<feature type="transmembrane region" description="Helical" evidence="1">
    <location>
        <begin position="37"/>
        <end position="56"/>
    </location>
</feature>
<name>A0A0F8YD03_9ZZZZ</name>